<feature type="transmembrane region" description="Helical" evidence="2">
    <location>
        <begin position="280"/>
        <end position="301"/>
    </location>
</feature>
<keyword evidence="5" id="KW-1185">Reference proteome</keyword>
<keyword evidence="2" id="KW-0812">Transmembrane</keyword>
<feature type="compositionally biased region" description="Basic and acidic residues" evidence="1">
    <location>
        <begin position="26"/>
        <end position="35"/>
    </location>
</feature>
<sequence length="693" mass="76564">MPAARTVTPSPPASIHTVEVQDDNNVEDHPSDANERTSLLRTTSRNSAAPKVYVNSKHGRVAKPTSAARRPATVEQEAVKVQQGQRRILTSIPMQILFFSVLATTFASLAMVLVLSLNAAYDFSSALLPYRGSGMLEVWIAGLGAWTGFQTIFFFASPVYLIFLVNLLSLLLLTVLFLMTMISPPLRTAHYPLMFVPLGVTALIYLLALLSSWAVRRARDTEGKRLMQVLAERHGEEGRGRVNASERRAAQREHEEEIAQALVGMQGNGFWKGLARGLKAVSGFIGSLAGVTVVTLLIANLCLRAYDNTVPLLSEESKLIRVHPAGYPWSFNVHLLCTDAPPHLNESDPTFAMADLSEDLQVPFTFPSDHKAPRNNHTHYPTIIYEAPSGVPGSLAHVRPARVKNPYNPFPQPTPPNNGTDINQVSPYPGSWILSLQKARKVARVCVWDRPGYGFSDSGPVELGMVADSLQQALEKAGEKGPYILVGDGYGGMVTRVFASRHKKQVHSILHIDAQTAQTYFRFPPGWNLLTLRLHRLWDHLLPSLASPLGLHRFYSLFTQYDPSLSRILASKRPPPSTAKLSEKMLRTLLAETYQAHTHDSQSYTDLLKAQPPKYPSDTPAIILSSREQMEKEKSWAEGQRSLAEEITSETGRVDWQVIKGNVGHDLCSPTAGKDARGRRACSRALVHLFSLD</sequence>
<reference evidence="4" key="1">
    <citation type="submission" date="2020-04" db="EMBL/GenBank/DDBJ databases">
        <title>Analysis of mating type loci in Filobasidium floriforme.</title>
        <authorList>
            <person name="Nowrousian M."/>
        </authorList>
    </citation>
    <scope>NUCLEOTIDE SEQUENCE</scope>
    <source>
        <strain evidence="4">CBS 6242</strain>
    </source>
</reference>
<name>A0A8K0NU85_9TREE</name>
<dbReference type="InterPro" id="IPR029058">
    <property type="entry name" value="AB_hydrolase_fold"/>
</dbReference>
<dbReference type="OrthoDB" id="164921at2759"/>
<evidence type="ECO:0000259" key="3">
    <source>
        <dbReference type="Pfam" id="PF00561"/>
    </source>
</evidence>
<feature type="transmembrane region" description="Helical" evidence="2">
    <location>
        <begin position="96"/>
        <end position="118"/>
    </location>
</feature>
<dbReference type="AlphaFoldDB" id="A0A8K0NU85"/>
<dbReference type="InterPro" id="IPR000073">
    <property type="entry name" value="AB_hydrolase_1"/>
</dbReference>
<dbReference type="InterPro" id="IPR019431">
    <property type="entry name" value="DUF2417"/>
</dbReference>
<feature type="domain" description="AB hydrolase-1" evidence="3">
    <location>
        <begin position="438"/>
        <end position="557"/>
    </location>
</feature>
<keyword evidence="2" id="KW-0472">Membrane</keyword>
<gene>
    <name evidence="4" type="ORF">FFLO_02147</name>
</gene>
<feature type="region of interest" description="Disordered" evidence="1">
    <location>
        <begin position="1"/>
        <end position="46"/>
    </location>
</feature>
<evidence type="ECO:0000313" key="4">
    <source>
        <dbReference type="EMBL" id="KAG7562367.1"/>
    </source>
</evidence>
<protein>
    <recommendedName>
        <fullName evidence="3">AB hydrolase-1 domain-containing protein</fullName>
    </recommendedName>
</protein>
<comment type="caution">
    <text evidence="4">The sequence shown here is derived from an EMBL/GenBank/DDBJ whole genome shotgun (WGS) entry which is preliminary data.</text>
</comment>
<feature type="transmembrane region" description="Helical" evidence="2">
    <location>
        <begin position="138"/>
        <end position="156"/>
    </location>
</feature>
<proteinExistence type="predicted"/>
<dbReference type="SUPFAM" id="SSF53474">
    <property type="entry name" value="alpha/beta-Hydrolases"/>
    <property type="match status" value="1"/>
</dbReference>
<accession>A0A8K0NU85</accession>
<evidence type="ECO:0000256" key="2">
    <source>
        <dbReference type="SAM" id="Phobius"/>
    </source>
</evidence>
<feature type="compositionally biased region" description="Polar residues" evidence="1">
    <location>
        <begin position="36"/>
        <end position="46"/>
    </location>
</feature>
<feature type="transmembrane region" description="Helical" evidence="2">
    <location>
        <begin position="194"/>
        <end position="215"/>
    </location>
</feature>
<dbReference type="Gene3D" id="3.40.50.1820">
    <property type="entry name" value="alpha/beta hydrolase"/>
    <property type="match status" value="1"/>
</dbReference>
<evidence type="ECO:0000256" key="1">
    <source>
        <dbReference type="SAM" id="MobiDB-lite"/>
    </source>
</evidence>
<dbReference type="Proteomes" id="UP000812966">
    <property type="component" value="Unassembled WGS sequence"/>
</dbReference>
<dbReference type="Pfam" id="PF10329">
    <property type="entry name" value="DUF2417"/>
    <property type="match status" value="1"/>
</dbReference>
<evidence type="ECO:0000313" key="5">
    <source>
        <dbReference type="Proteomes" id="UP000812966"/>
    </source>
</evidence>
<dbReference type="Pfam" id="PF00561">
    <property type="entry name" value="Abhydrolase_1"/>
    <property type="match status" value="1"/>
</dbReference>
<keyword evidence="2" id="KW-1133">Transmembrane helix</keyword>
<organism evidence="4 5">
    <name type="scientific">Filobasidium floriforme</name>
    <dbReference type="NCBI Taxonomy" id="5210"/>
    <lineage>
        <taxon>Eukaryota</taxon>
        <taxon>Fungi</taxon>
        <taxon>Dikarya</taxon>
        <taxon>Basidiomycota</taxon>
        <taxon>Agaricomycotina</taxon>
        <taxon>Tremellomycetes</taxon>
        <taxon>Filobasidiales</taxon>
        <taxon>Filobasidiaceae</taxon>
        <taxon>Filobasidium</taxon>
    </lineage>
</organism>
<dbReference type="EMBL" id="JABELV010000033">
    <property type="protein sequence ID" value="KAG7562367.1"/>
    <property type="molecule type" value="Genomic_DNA"/>
</dbReference>
<feature type="transmembrane region" description="Helical" evidence="2">
    <location>
        <begin position="163"/>
        <end position="182"/>
    </location>
</feature>